<dbReference type="OrthoDB" id="4157131at2759"/>
<dbReference type="HOGENOM" id="CLU_079403_0_0_1"/>
<dbReference type="AlphaFoldDB" id="W9VM53"/>
<comment type="caution">
    <text evidence="3">The sequence shown here is derived from an EMBL/GenBank/DDBJ whole genome shotgun (WGS) entry which is preliminary data.</text>
</comment>
<dbReference type="Pfam" id="PF13577">
    <property type="entry name" value="SnoaL_4"/>
    <property type="match status" value="1"/>
</dbReference>
<organism evidence="3 4">
    <name type="scientific">Cladophialophora yegresii CBS 114405</name>
    <dbReference type="NCBI Taxonomy" id="1182544"/>
    <lineage>
        <taxon>Eukaryota</taxon>
        <taxon>Fungi</taxon>
        <taxon>Dikarya</taxon>
        <taxon>Ascomycota</taxon>
        <taxon>Pezizomycotina</taxon>
        <taxon>Eurotiomycetes</taxon>
        <taxon>Chaetothyriomycetidae</taxon>
        <taxon>Chaetothyriales</taxon>
        <taxon>Herpotrichiellaceae</taxon>
        <taxon>Cladophialophora</taxon>
    </lineage>
</organism>
<reference evidence="3 4" key="1">
    <citation type="submission" date="2013-03" db="EMBL/GenBank/DDBJ databases">
        <title>The Genome Sequence of Cladophialophora yegresii CBS 114405.</title>
        <authorList>
            <consortium name="The Broad Institute Genomics Platform"/>
            <person name="Cuomo C."/>
            <person name="de Hoog S."/>
            <person name="Gorbushina A."/>
            <person name="Walker B."/>
            <person name="Young S.K."/>
            <person name="Zeng Q."/>
            <person name="Gargeya S."/>
            <person name="Fitzgerald M."/>
            <person name="Haas B."/>
            <person name="Abouelleil A."/>
            <person name="Allen A.W."/>
            <person name="Alvarado L."/>
            <person name="Arachchi H.M."/>
            <person name="Berlin A.M."/>
            <person name="Chapman S.B."/>
            <person name="Gainer-Dewar J."/>
            <person name="Goldberg J."/>
            <person name="Griggs A."/>
            <person name="Gujja S."/>
            <person name="Hansen M."/>
            <person name="Howarth C."/>
            <person name="Imamovic A."/>
            <person name="Ireland A."/>
            <person name="Larimer J."/>
            <person name="McCowan C."/>
            <person name="Murphy C."/>
            <person name="Pearson M."/>
            <person name="Poon T.W."/>
            <person name="Priest M."/>
            <person name="Roberts A."/>
            <person name="Saif S."/>
            <person name="Shea T."/>
            <person name="Sisk P."/>
            <person name="Sykes S."/>
            <person name="Wortman J."/>
            <person name="Nusbaum C."/>
            <person name="Birren B."/>
        </authorList>
    </citation>
    <scope>NUCLEOTIDE SEQUENCE [LARGE SCALE GENOMIC DNA]</scope>
    <source>
        <strain evidence="3 4">CBS 114405</strain>
    </source>
</reference>
<dbReference type="VEuPathDB" id="FungiDB:A1O7_06942"/>
<dbReference type="Proteomes" id="UP000019473">
    <property type="component" value="Unassembled WGS sequence"/>
</dbReference>
<dbReference type="CDD" id="cd00531">
    <property type="entry name" value="NTF2_like"/>
    <property type="match status" value="1"/>
</dbReference>
<keyword evidence="4" id="KW-1185">Reference proteome</keyword>
<dbReference type="Gene3D" id="3.10.450.50">
    <property type="match status" value="1"/>
</dbReference>
<name>W9VM53_9EURO</name>
<dbReference type="InterPro" id="IPR032710">
    <property type="entry name" value="NTF2-like_dom_sf"/>
</dbReference>
<dbReference type="SUPFAM" id="SSF54427">
    <property type="entry name" value="NTF2-like"/>
    <property type="match status" value="1"/>
</dbReference>
<accession>W9VM53</accession>
<dbReference type="RefSeq" id="XP_007759132.1">
    <property type="nucleotide sequence ID" value="XM_007760942.1"/>
</dbReference>
<feature type="region of interest" description="Disordered" evidence="1">
    <location>
        <begin position="21"/>
        <end position="47"/>
    </location>
</feature>
<dbReference type="InterPro" id="IPR037401">
    <property type="entry name" value="SnoaL-like"/>
</dbReference>
<dbReference type="GeneID" id="19181517"/>
<evidence type="ECO:0000313" key="4">
    <source>
        <dbReference type="Proteomes" id="UP000019473"/>
    </source>
</evidence>
<dbReference type="EMBL" id="AMGW01000005">
    <property type="protein sequence ID" value="EXJ56598.1"/>
    <property type="molecule type" value="Genomic_DNA"/>
</dbReference>
<sequence length="211" mass="23836">MSPRPALLPVNHPLSYHEYSLSESAAEPGAQDGTKKSNSKPSSELAQPRTLEDMVRYLYEHQQITDLLNEYAYVLDVCMVDHRAIEKWTDLFTEDCDVTFPFGNHKGKDGLAKWCVPAAPTIFRMLHASSNFTITFDPDSENVAHARTVLHAVCGIDEHDLGKTFQEGGYYYWSFRRNGGEWKISYLFLDVNWTSGDSLGLNDPGATERQP</sequence>
<gene>
    <name evidence="3" type="ORF">A1O7_06942</name>
</gene>
<evidence type="ECO:0000313" key="3">
    <source>
        <dbReference type="EMBL" id="EXJ56598.1"/>
    </source>
</evidence>
<proteinExistence type="predicted"/>
<protein>
    <recommendedName>
        <fullName evidence="2">SnoaL-like domain-containing protein</fullName>
    </recommendedName>
</protein>
<feature type="domain" description="SnoaL-like" evidence="2">
    <location>
        <begin position="59"/>
        <end position="186"/>
    </location>
</feature>
<evidence type="ECO:0000259" key="2">
    <source>
        <dbReference type="Pfam" id="PF13577"/>
    </source>
</evidence>
<evidence type="ECO:0000256" key="1">
    <source>
        <dbReference type="SAM" id="MobiDB-lite"/>
    </source>
</evidence>